<dbReference type="Proteomes" id="UP000441208">
    <property type="component" value="Unassembled WGS sequence"/>
</dbReference>
<evidence type="ECO:0000313" key="3">
    <source>
        <dbReference type="EMBL" id="KAE9105829.1"/>
    </source>
</evidence>
<dbReference type="Pfam" id="PF07727">
    <property type="entry name" value="RVT_2"/>
    <property type="match status" value="1"/>
</dbReference>
<protein>
    <recommendedName>
        <fullName evidence="1">Reverse transcriptase Ty1/copia-type domain-containing protein</fullName>
    </recommendedName>
</protein>
<organism evidence="2 8">
    <name type="scientific">Phytophthora fragariae</name>
    <dbReference type="NCBI Taxonomy" id="53985"/>
    <lineage>
        <taxon>Eukaryota</taxon>
        <taxon>Sar</taxon>
        <taxon>Stramenopiles</taxon>
        <taxon>Oomycota</taxon>
        <taxon>Peronosporomycetes</taxon>
        <taxon>Peronosporales</taxon>
        <taxon>Peronosporaceae</taxon>
        <taxon>Phytophthora</taxon>
    </lineage>
</organism>
<accession>A0A6A3EPF3</accession>
<evidence type="ECO:0000313" key="4">
    <source>
        <dbReference type="EMBL" id="KAE9206418.1"/>
    </source>
</evidence>
<dbReference type="EMBL" id="QXGC01000696">
    <property type="protein sequence ID" value="KAE9224223.1"/>
    <property type="molecule type" value="Genomic_DNA"/>
</dbReference>
<dbReference type="OrthoDB" id="126939at2759"/>
<dbReference type="InterPro" id="IPR013103">
    <property type="entry name" value="RVT_2"/>
</dbReference>
<dbReference type="EMBL" id="QXGD01000769">
    <property type="protein sequence ID" value="KAE9225278.1"/>
    <property type="molecule type" value="Genomic_DNA"/>
</dbReference>
<name>A0A6A3EPF3_9STRA</name>
<dbReference type="SUPFAM" id="SSF56672">
    <property type="entry name" value="DNA/RNA polymerases"/>
    <property type="match status" value="1"/>
</dbReference>
<evidence type="ECO:0000313" key="11">
    <source>
        <dbReference type="Proteomes" id="UP000440367"/>
    </source>
</evidence>
<evidence type="ECO:0000313" key="13">
    <source>
        <dbReference type="Proteomes" id="UP000476176"/>
    </source>
</evidence>
<keyword evidence="9" id="KW-1185">Reference proteome</keyword>
<evidence type="ECO:0000313" key="5">
    <source>
        <dbReference type="EMBL" id="KAE9224223.1"/>
    </source>
</evidence>
<sequence>MSVQEALASEHAAQWQRAMDDEYESLMANGTWILVPRPKSTRDNPVNVLSCLWVLTLKRNEKGMIDRHKARLAIKGYRQKYGMDYLETYSPVVRIESVRLILLQALLLGLDARQIDFIAAFLNGVLSGVKIYMEQPEGYDDGTGRVCMLLKGLSGLKQASRIWNQTLHKHLQALGFQKCTFDAGIYWKRGDNNIIYVTVYVDDLVIFGDTADIDKVVKDLGAKFKLKDLGRVRFLLGMEINYEPGKMLCISQTSYVERLLEKFGMAEARTVRSPQMQNEPTLKVEKDPALINDPKRPFREIVGSLQYLVHCTRPDLANVVRTLGRYGGAYTKENFRLAQRTLRYLRGTKDLGLVYRYEDIGSEGVVIDAFADADHAGCPDSSKSVSGWVLRLNGNAWHWQSKKQGSVADDTCAAELISAHKCTKEIKWAQILLKDIQMPQKKEVTLFCDNQSVIHEVANNGNSQNQKHLAKKTRSIAEMVDRGKLVLEYVPRAKNVADIFTKALGPCVFGRLRDKLNLEDVRKAWQRR</sequence>
<dbReference type="CDD" id="cd09272">
    <property type="entry name" value="RNase_HI_RT_Ty1"/>
    <property type="match status" value="1"/>
</dbReference>
<dbReference type="InterPro" id="IPR043502">
    <property type="entry name" value="DNA/RNA_pol_sf"/>
</dbReference>
<evidence type="ECO:0000313" key="10">
    <source>
        <dbReference type="Proteomes" id="UP000437068"/>
    </source>
</evidence>
<dbReference type="EMBL" id="QXGB01000706">
    <property type="protein sequence ID" value="KAE9206418.1"/>
    <property type="molecule type" value="Genomic_DNA"/>
</dbReference>
<dbReference type="AlphaFoldDB" id="A0A6A3EPF3"/>
<gene>
    <name evidence="7" type="ORF">PF001_g12796</name>
    <name evidence="6" type="ORF">PF002_g14441</name>
    <name evidence="5" type="ORF">PF004_g12277</name>
    <name evidence="4" type="ORF">PF005_g13002</name>
    <name evidence="3" type="ORF">PF007_g13630</name>
    <name evidence="2" type="ORF">PF009_g14591</name>
</gene>
<evidence type="ECO:0000313" key="6">
    <source>
        <dbReference type="EMBL" id="KAE9225278.1"/>
    </source>
</evidence>
<reference evidence="8 9" key="1">
    <citation type="submission" date="2018-08" db="EMBL/GenBank/DDBJ databases">
        <title>Genomic investigation of the strawberry pathogen Phytophthora fragariae indicates pathogenicity is determined by transcriptional variation in three key races.</title>
        <authorList>
            <person name="Adams T.M."/>
            <person name="Armitage A.D."/>
            <person name="Sobczyk M.K."/>
            <person name="Bates H.J."/>
            <person name="Dunwell J.M."/>
            <person name="Nellist C.F."/>
            <person name="Harrison R.J."/>
        </authorList>
    </citation>
    <scope>NUCLEOTIDE SEQUENCE [LARGE SCALE GENOMIC DNA]</scope>
    <source>
        <strain evidence="7 10">A4</strain>
        <strain evidence="6 11">BC-1</strain>
        <strain evidence="5 13">BC-23</strain>
        <strain evidence="4 9">NOV-27</strain>
        <strain evidence="3 12">NOV-71</strain>
        <strain evidence="2 8">NOV-9</strain>
    </source>
</reference>
<evidence type="ECO:0000313" key="8">
    <source>
        <dbReference type="Proteomes" id="UP000429523"/>
    </source>
</evidence>
<evidence type="ECO:0000313" key="7">
    <source>
        <dbReference type="EMBL" id="KAE9304992.1"/>
    </source>
</evidence>
<dbReference type="Proteomes" id="UP000440367">
    <property type="component" value="Unassembled WGS sequence"/>
</dbReference>
<evidence type="ECO:0000259" key="1">
    <source>
        <dbReference type="Pfam" id="PF07727"/>
    </source>
</evidence>
<dbReference type="Proteomes" id="UP000433483">
    <property type="component" value="Unassembled WGS sequence"/>
</dbReference>
<dbReference type="Proteomes" id="UP000437068">
    <property type="component" value="Unassembled WGS sequence"/>
</dbReference>
<evidence type="ECO:0000313" key="9">
    <source>
        <dbReference type="Proteomes" id="UP000433483"/>
    </source>
</evidence>
<feature type="domain" description="Reverse transcriptase Ty1/copia-type" evidence="1">
    <location>
        <begin position="30"/>
        <end position="275"/>
    </location>
</feature>
<proteinExistence type="predicted"/>
<comment type="caution">
    <text evidence="2">The sequence shown here is derived from an EMBL/GenBank/DDBJ whole genome shotgun (WGS) entry which is preliminary data.</text>
</comment>
<dbReference type="EMBL" id="QXGE01000725">
    <property type="protein sequence ID" value="KAE9304992.1"/>
    <property type="molecule type" value="Genomic_DNA"/>
</dbReference>
<dbReference type="EMBL" id="QXFZ01000758">
    <property type="protein sequence ID" value="KAE9105829.1"/>
    <property type="molecule type" value="Genomic_DNA"/>
</dbReference>
<evidence type="ECO:0000313" key="2">
    <source>
        <dbReference type="EMBL" id="KAE8935464.1"/>
    </source>
</evidence>
<dbReference type="EMBL" id="QXGF01000803">
    <property type="protein sequence ID" value="KAE8935464.1"/>
    <property type="molecule type" value="Genomic_DNA"/>
</dbReference>
<dbReference type="PANTHER" id="PTHR11439:SF467">
    <property type="entry name" value="INTEGRASE CATALYTIC DOMAIN-CONTAINING PROTEIN"/>
    <property type="match status" value="1"/>
</dbReference>
<dbReference type="PANTHER" id="PTHR11439">
    <property type="entry name" value="GAG-POL-RELATED RETROTRANSPOSON"/>
    <property type="match status" value="1"/>
</dbReference>
<evidence type="ECO:0000313" key="12">
    <source>
        <dbReference type="Proteomes" id="UP000441208"/>
    </source>
</evidence>
<dbReference type="Proteomes" id="UP000429523">
    <property type="component" value="Unassembled WGS sequence"/>
</dbReference>
<dbReference type="Proteomes" id="UP000476176">
    <property type="component" value="Unassembled WGS sequence"/>
</dbReference>